<feature type="region of interest" description="Disordered" evidence="1">
    <location>
        <begin position="134"/>
        <end position="256"/>
    </location>
</feature>
<dbReference type="AlphaFoldDB" id="A0A6H9YX06"/>
<dbReference type="EMBL" id="WBMT01000002">
    <property type="protein sequence ID" value="KAB2351767.1"/>
    <property type="molecule type" value="Genomic_DNA"/>
</dbReference>
<feature type="region of interest" description="Disordered" evidence="1">
    <location>
        <begin position="1"/>
        <end position="38"/>
    </location>
</feature>
<organism evidence="2 3">
    <name type="scientific">Actinomadura rudentiformis</name>
    <dbReference type="NCBI Taxonomy" id="359158"/>
    <lineage>
        <taxon>Bacteria</taxon>
        <taxon>Bacillati</taxon>
        <taxon>Actinomycetota</taxon>
        <taxon>Actinomycetes</taxon>
        <taxon>Streptosporangiales</taxon>
        <taxon>Thermomonosporaceae</taxon>
        <taxon>Actinomadura</taxon>
    </lineage>
</organism>
<feature type="compositionally biased region" description="Pro residues" evidence="1">
    <location>
        <begin position="20"/>
        <end position="33"/>
    </location>
</feature>
<keyword evidence="3" id="KW-1185">Reference proteome</keyword>
<proteinExistence type="predicted"/>
<evidence type="ECO:0000256" key="1">
    <source>
        <dbReference type="SAM" id="MobiDB-lite"/>
    </source>
</evidence>
<feature type="compositionally biased region" description="Basic and acidic residues" evidence="1">
    <location>
        <begin position="187"/>
        <end position="208"/>
    </location>
</feature>
<comment type="caution">
    <text evidence="2">The sequence shown here is derived from an EMBL/GenBank/DDBJ whole genome shotgun (WGS) entry which is preliminary data.</text>
</comment>
<dbReference type="Proteomes" id="UP000468735">
    <property type="component" value="Unassembled WGS sequence"/>
</dbReference>
<feature type="compositionally biased region" description="Basic and acidic residues" evidence="1">
    <location>
        <begin position="215"/>
        <end position="256"/>
    </location>
</feature>
<protein>
    <submittedName>
        <fullName evidence="2">Uncharacterized protein</fullName>
    </submittedName>
</protein>
<reference evidence="2 3" key="1">
    <citation type="submission" date="2019-09" db="EMBL/GenBank/DDBJ databases">
        <title>Actinomadura physcomitrii sp. nov., a novel actinomycete isolated from moss [Physcomitrium sphaericum (Ludw) Fuernr].</title>
        <authorList>
            <person name="Zhuang X."/>
            <person name="Liu C."/>
        </authorList>
    </citation>
    <scope>NUCLEOTIDE SEQUENCE [LARGE SCALE GENOMIC DNA]</scope>
    <source>
        <strain evidence="2 3">HMC1</strain>
    </source>
</reference>
<feature type="region of interest" description="Disordered" evidence="1">
    <location>
        <begin position="76"/>
        <end position="109"/>
    </location>
</feature>
<accession>A0A6H9YX06</accession>
<name>A0A6H9YX06_9ACTN</name>
<sequence>MTERSHGAPDPVEPSMSGAPPTPGSPTPAPPSPEADLSAVRRTDALFDDLAARRTASCEPAVRLLHALVADVDAGLDIGDATGPDSVPDQAAREAGGNDPATPGGRRRGSRTFVALGVVGVVLTSTGVAAAGGRLTHDAAPAPQTPQVSDEPLVVRLETKRRPPSPGRAPVTGPVAPAQGRPGVKGPEPDPVRRRVEDLKRKLEDLLPPKHRRQGHDDWPFQTPKAKDEDDTRKKLDDIRRQAQKRLDRHRDRDGR</sequence>
<gene>
    <name evidence="2" type="ORF">F8566_06030</name>
</gene>
<dbReference type="RefSeq" id="WP_151558836.1">
    <property type="nucleotide sequence ID" value="NZ_WBMT01000002.1"/>
</dbReference>
<dbReference type="OrthoDB" id="3481878at2"/>
<evidence type="ECO:0000313" key="3">
    <source>
        <dbReference type="Proteomes" id="UP000468735"/>
    </source>
</evidence>
<evidence type="ECO:0000313" key="2">
    <source>
        <dbReference type="EMBL" id="KAB2351767.1"/>
    </source>
</evidence>